<dbReference type="EMBL" id="BARV01009863">
    <property type="protein sequence ID" value="GAI04904.1"/>
    <property type="molecule type" value="Genomic_DNA"/>
</dbReference>
<feature type="non-terminal residue" evidence="1">
    <location>
        <position position="50"/>
    </location>
</feature>
<accession>X1MEV5</accession>
<dbReference type="AlphaFoldDB" id="X1MEV5"/>
<comment type="caution">
    <text evidence="1">The sequence shown here is derived from an EMBL/GenBank/DDBJ whole genome shotgun (WGS) entry which is preliminary data.</text>
</comment>
<name>X1MEV5_9ZZZZ</name>
<organism evidence="1">
    <name type="scientific">marine sediment metagenome</name>
    <dbReference type="NCBI Taxonomy" id="412755"/>
    <lineage>
        <taxon>unclassified sequences</taxon>
        <taxon>metagenomes</taxon>
        <taxon>ecological metagenomes</taxon>
    </lineage>
</organism>
<dbReference type="Gene3D" id="3.30.63.10">
    <property type="entry name" value="Guanylate Kinase phosphate binding domain"/>
    <property type="match status" value="1"/>
</dbReference>
<reference evidence="1" key="1">
    <citation type="journal article" date="2014" name="Front. Microbiol.">
        <title>High frequency of phylogenetically diverse reductive dehalogenase-homologous genes in deep subseafloor sedimentary metagenomes.</title>
        <authorList>
            <person name="Kawai M."/>
            <person name="Futagami T."/>
            <person name="Toyoda A."/>
            <person name="Takaki Y."/>
            <person name="Nishi S."/>
            <person name="Hori S."/>
            <person name="Arai W."/>
            <person name="Tsubouchi T."/>
            <person name="Morono Y."/>
            <person name="Uchiyama I."/>
            <person name="Ito T."/>
            <person name="Fujiyama A."/>
            <person name="Inagaki F."/>
            <person name="Takami H."/>
        </authorList>
    </citation>
    <scope>NUCLEOTIDE SEQUENCE</scope>
    <source>
        <strain evidence="1">Expedition CK06-06</strain>
    </source>
</reference>
<evidence type="ECO:0000313" key="1">
    <source>
        <dbReference type="EMBL" id="GAI04904.1"/>
    </source>
</evidence>
<dbReference type="SUPFAM" id="SSF52540">
    <property type="entry name" value="P-loop containing nucleoside triphosphate hydrolases"/>
    <property type="match status" value="1"/>
</dbReference>
<gene>
    <name evidence="1" type="ORF">S06H3_19293</name>
</gene>
<dbReference type="InterPro" id="IPR027417">
    <property type="entry name" value="P-loop_NTPase"/>
</dbReference>
<dbReference type="Gene3D" id="3.40.50.300">
    <property type="entry name" value="P-loop containing nucleotide triphosphate hydrolases"/>
    <property type="match status" value="1"/>
</dbReference>
<proteinExistence type="predicted"/>
<evidence type="ECO:0008006" key="2">
    <source>
        <dbReference type="Google" id="ProtNLM"/>
    </source>
</evidence>
<sequence length="50" mass="5492">MIDGGQLLEWARVYGNYYGVPKGEIARGLAKRMDVIVKVDVQGAATIKKL</sequence>
<protein>
    <recommendedName>
        <fullName evidence="2">Guanylate kinase-like domain-containing protein</fullName>
    </recommendedName>
</protein>